<dbReference type="SUPFAM" id="SSF88713">
    <property type="entry name" value="Glycoside hydrolase/deacetylase"/>
    <property type="match status" value="1"/>
</dbReference>
<evidence type="ECO:0000313" key="2">
    <source>
        <dbReference type="EMBL" id="AIA87349.1"/>
    </source>
</evidence>
<dbReference type="PROSITE" id="PS51677">
    <property type="entry name" value="NODB"/>
    <property type="match status" value="1"/>
</dbReference>
<evidence type="ECO:0000259" key="1">
    <source>
        <dbReference type="PROSITE" id="PS51677"/>
    </source>
</evidence>
<feature type="domain" description="NodB homology" evidence="1">
    <location>
        <begin position="1"/>
        <end position="63"/>
    </location>
</feature>
<reference evidence="2" key="1">
    <citation type="journal article" date="2013" name="Environ. Microbiol.">
        <title>Seasonally variable intestinal metagenomes of the red palm weevil (Rhynchophorus ferrugineus).</title>
        <authorList>
            <person name="Jia S."/>
            <person name="Zhang X."/>
            <person name="Zhang G."/>
            <person name="Yin A."/>
            <person name="Zhang S."/>
            <person name="Li F."/>
            <person name="Wang L."/>
            <person name="Zhao D."/>
            <person name="Yun Q."/>
            <person name="Tala"/>
            <person name="Wang J."/>
            <person name="Sun G."/>
            <person name="Baabdullah M."/>
            <person name="Yu X."/>
            <person name="Hu S."/>
            <person name="Al-Mssallem I.S."/>
            <person name="Yu J."/>
        </authorList>
    </citation>
    <scope>NUCLEOTIDE SEQUENCE</scope>
</reference>
<dbReference type="InterPro" id="IPR011330">
    <property type="entry name" value="Glyco_hydro/deAcase_b/a-brl"/>
</dbReference>
<dbReference type="Gene3D" id="3.20.20.370">
    <property type="entry name" value="Glycoside hydrolase/deacetylase"/>
    <property type="match status" value="1"/>
</dbReference>
<protein>
    <submittedName>
        <fullName evidence="2">CAZy families CE4 protein</fullName>
    </submittedName>
</protein>
<proteinExistence type="predicted"/>
<feature type="non-terminal residue" evidence="2">
    <location>
        <position position="1"/>
    </location>
</feature>
<dbReference type="GO" id="GO:0005975">
    <property type="term" value="P:carbohydrate metabolic process"/>
    <property type="evidence" value="ECO:0007669"/>
    <property type="project" value="InterPro"/>
</dbReference>
<organism evidence="2">
    <name type="scientific">uncultured Bifidobacterium sp</name>
    <dbReference type="NCBI Taxonomy" id="165187"/>
    <lineage>
        <taxon>Bacteria</taxon>
        <taxon>Bacillati</taxon>
        <taxon>Actinomycetota</taxon>
        <taxon>Actinomycetes</taxon>
        <taxon>Bifidobacteriales</taxon>
        <taxon>Bifidobacteriaceae</taxon>
        <taxon>Bifidobacterium</taxon>
        <taxon>environmental samples</taxon>
    </lineage>
</organism>
<dbReference type="GO" id="GO:0016810">
    <property type="term" value="F:hydrolase activity, acting on carbon-nitrogen (but not peptide) bonds"/>
    <property type="evidence" value="ECO:0007669"/>
    <property type="project" value="InterPro"/>
</dbReference>
<dbReference type="InterPro" id="IPR002509">
    <property type="entry name" value="NODB_dom"/>
</dbReference>
<accession>A0A060BWN0</accession>
<sequence>NKCGVLWTIDSQDWTMHAAEQTISRALGAQSGSIILLHDFVPQTIEAVRPIIHGLRERGFYFDMVESFIQQKSTCGAGLDDHLTHRDRLTKPLRLGRLSFSKLFR</sequence>
<name>A0A060BWN0_9BIFI</name>
<dbReference type="AlphaFoldDB" id="A0A060BWN0"/>
<dbReference type="EMBL" id="KF120080">
    <property type="protein sequence ID" value="AIA87349.1"/>
    <property type="molecule type" value="Genomic_DNA"/>
</dbReference>